<gene>
    <name evidence="2" type="ORF">SEVIR_2G378750v2</name>
</gene>
<evidence type="ECO:0000313" key="2">
    <source>
        <dbReference type="EMBL" id="TKW35524.1"/>
    </source>
</evidence>
<evidence type="ECO:0000256" key="1">
    <source>
        <dbReference type="SAM" id="MobiDB-lite"/>
    </source>
</evidence>
<dbReference type="Proteomes" id="UP000298652">
    <property type="component" value="Chromosome 2"/>
</dbReference>
<protein>
    <submittedName>
        <fullName evidence="2">Uncharacterized protein</fullName>
    </submittedName>
</protein>
<keyword evidence="3" id="KW-1185">Reference proteome</keyword>
<organism evidence="2 3">
    <name type="scientific">Setaria viridis</name>
    <name type="common">Green bristlegrass</name>
    <name type="synonym">Setaria italica subsp. viridis</name>
    <dbReference type="NCBI Taxonomy" id="4556"/>
    <lineage>
        <taxon>Eukaryota</taxon>
        <taxon>Viridiplantae</taxon>
        <taxon>Streptophyta</taxon>
        <taxon>Embryophyta</taxon>
        <taxon>Tracheophyta</taxon>
        <taxon>Spermatophyta</taxon>
        <taxon>Magnoliopsida</taxon>
        <taxon>Liliopsida</taxon>
        <taxon>Poales</taxon>
        <taxon>Poaceae</taxon>
        <taxon>PACMAD clade</taxon>
        <taxon>Panicoideae</taxon>
        <taxon>Panicodae</taxon>
        <taxon>Paniceae</taxon>
        <taxon>Cenchrinae</taxon>
        <taxon>Setaria</taxon>
    </lineage>
</organism>
<name>A0A4U6W201_SETVI</name>
<accession>A0A4U6W201</accession>
<evidence type="ECO:0000313" key="3">
    <source>
        <dbReference type="Proteomes" id="UP000298652"/>
    </source>
</evidence>
<feature type="region of interest" description="Disordered" evidence="1">
    <location>
        <begin position="14"/>
        <end position="58"/>
    </location>
</feature>
<sequence length="231" mass="25930">MISRATSMARQLQAAVDAKKSASNSEDPMTSLGDGSPKLFLSSDHIGHPVTPSRDTASASPYAILSSRLSAIDVMKIPASAAHVLSVIRERASSTKKKGGKISAVELPDTCKELYEMFIEAGAKRNMTEQEKEQQLGTEQEKEQQPGTEKEQQPRTEKERETLQVIENKKETLQGNVQNIRKSRRRRTIPLTRRTNPRNIYNRMHLHRCSINAMCRQKIWSMRSSVICVPA</sequence>
<dbReference type="Gramene" id="TKW35524">
    <property type="protein sequence ID" value="TKW35524"/>
    <property type="gene ID" value="SEVIR_2G378750v2"/>
</dbReference>
<dbReference type="AlphaFoldDB" id="A0A4U6W201"/>
<feature type="region of interest" description="Disordered" evidence="1">
    <location>
        <begin position="127"/>
        <end position="161"/>
    </location>
</feature>
<reference evidence="2" key="1">
    <citation type="submission" date="2019-03" db="EMBL/GenBank/DDBJ databases">
        <title>WGS assembly of Setaria viridis.</title>
        <authorList>
            <person name="Huang P."/>
            <person name="Jenkins J."/>
            <person name="Grimwood J."/>
            <person name="Barry K."/>
            <person name="Healey A."/>
            <person name="Mamidi S."/>
            <person name="Sreedasyam A."/>
            <person name="Shu S."/>
            <person name="Feldman M."/>
            <person name="Wu J."/>
            <person name="Yu Y."/>
            <person name="Chen C."/>
            <person name="Johnson J."/>
            <person name="Rokhsar D."/>
            <person name="Baxter I."/>
            <person name="Schmutz J."/>
            <person name="Brutnell T."/>
            <person name="Kellogg E."/>
        </authorList>
    </citation>
    <scope>NUCLEOTIDE SEQUENCE [LARGE SCALE GENOMIC DNA]</scope>
</reference>
<proteinExistence type="predicted"/>
<dbReference type="EMBL" id="CM016553">
    <property type="protein sequence ID" value="TKW35524.1"/>
    <property type="molecule type" value="Genomic_DNA"/>
</dbReference>